<keyword evidence="2" id="KW-1185">Reference proteome</keyword>
<dbReference type="NCBIfam" id="NF047658">
    <property type="entry name" value="HYC_CC_PP"/>
    <property type="match status" value="1"/>
</dbReference>
<reference evidence="2" key="1">
    <citation type="submission" date="2016-10" db="EMBL/GenBank/DDBJ databases">
        <authorList>
            <person name="Varghese N."/>
            <person name="Submissions S."/>
        </authorList>
    </citation>
    <scope>NUCLEOTIDE SEQUENCE [LARGE SCALE GENOMIC DNA]</scope>
    <source>
        <strain evidence="2">DSM 17934</strain>
    </source>
</reference>
<dbReference type="Proteomes" id="UP000199702">
    <property type="component" value="Unassembled WGS sequence"/>
</dbReference>
<evidence type="ECO:0000313" key="1">
    <source>
        <dbReference type="EMBL" id="SEJ19227.1"/>
    </source>
</evidence>
<dbReference type="InterPro" id="IPR058060">
    <property type="entry name" value="HYC_CC_PP"/>
</dbReference>
<organism evidence="1 2">
    <name type="scientific">Flavobacterium terrigena</name>
    <dbReference type="NCBI Taxonomy" id="402734"/>
    <lineage>
        <taxon>Bacteria</taxon>
        <taxon>Pseudomonadati</taxon>
        <taxon>Bacteroidota</taxon>
        <taxon>Flavobacteriia</taxon>
        <taxon>Flavobacteriales</taxon>
        <taxon>Flavobacteriaceae</taxon>
        <taxon>Flavobacterium</taxon>
    </lineage>
</organism>
<dbReference type="AlphaFoldDB" id="A0A1H6WY19"/>
<gene>
    <name evidence="1" type="ORF">SAMN05660918_2598</name>
</gene>
<dbReference type="OrthoDB" id="795045at2"/>
<dbReference type="Pfam" id="PF26622">
    <property type="entry name" value="DUF8199"/>
    <property type="match status" value="1"/>
</dbReference>
<sequence length="138" mass="15760">MNFKRHISIFLALFILLVNSSASLVLHYCHDQIASISLVYQENKVTTSAEEDSCCVADDKSDDKSCCSNEEIKVDKKIDYSILKGFQFNVLAVTFENEMPSFFSEVDDLSANKKILDYYCDSNAPPFYKLYSQLIFYA</sequence>
<dbReference type="InterPro" id="IPR058512">
    <property type="entry name" value="DUF8199"/>
</dbReference>
<dbReference type="EMBL" id="FNYA01000007">
    <property type="protein sequence ID" value="SEJ19227.1"/>
    <property type="molecule type" value="Genomic_DNA"/>
</dbReference>
<evidence type="ECO:0000313" key="2">
    <source>
        <dbReference type="Proteomes" id="UP000199702"/>
    </source>
</evidence>
<dbReference type="RefSeq" id="WP_091314452.1">
    <property type="nucleotide sequence ID" value="NZ_CBCSJU010000003.1"/>
</dbReference>
<name>A0A1H6WY19_9FLAO</name>
<dbReference type="STRING" id="402734.SAMN05660918_2598"/>
<protein>
    <submittedName>
        <fullName evidence="1">Uncharacterized protein</fullName>
    </submittedName>
</protein>
<proteinExistence type="predicted"/>
<accession>A0A1H6WY19</accession>